<sequence>MMTILVGVAVLLAMIAVGTVLIRALNERHDQRIAAFHYGDLLPYRRRTVAVPEGSAGDLANPPAATVPEEPRRESGRPMRTSGSTAVSARRPARLLASPRRVTVADRPPYVAPSVRTAPRTALAEVRIVAASPEAARQVAETLRRHFAGTEQRSYPAAPEGGTRLHLTVDTTRAPGAVESFQSGASTGHPSPTGRPHEGEIPPRPVSASRDDTGDAAEIRKRAGTARARRADWPPATAWG</sequence>
<gene>
    <name evidence="2" type="ORF">SAMN05216252_13257</name>
</gene>
<accession>A0A239N8U9</accession>
<evidence type="ECO:0000313" key="3">
    <source>
        <dbReference type="Proteomes" id="UP000198280"/>
    </source>
</evidence>
<dbReference type="Proteomes" id="UP000198280">
    <property type="component" value="Unassembled WGS sequence"/>
</dbReference>
<reference evidence="2 3" key="1">
    <citation type="submission" date="2017-06" db="EMBL/GenBank/DDBJ databases">
        <authorList>
            <person name="Kim H.J."/>
            <person name="Triplett B.A."/>
        </authorList>
    </citation>
    <scope>NUCLEOTIDE SEQUENCE [LARGE SCALE GENOMIC DNA]</scope>
    <source>
        <strain evidence="2 3">CGMCC 4.1858</strain>
    </source>
</reference>
<feature type="compositionally biased region" description="Polar residues" evidence="1">
    <location>
        <begin position="180"/>
        <end position="190"/>
    </location>
</feature>
<evidence type="ECO:0000313" key="2">
    <source>
        <dbReference type="EMBL" id="SNT50864.1"/>
    </source>
</evidence>
<organism evidence="2 3">
    <name type="scientific">Actinacidiphila glaucinigra</name>
    <dbReference type="NCBI Taxonomy" id="235986"/>
    <lineage>
        <taxon>Bacteria</taxon>
        <taxon>Bacillati</taxon>
        <taxon>Actinomycetota</taxon>
        <taxon>Actinomycetes</taxon>
        <taxon>Kitasatosporales</taxon>
        <taxon>Streptomycetaceae</taxon>
        <taxon>Actinacidiphila</taxon>
    </lineage>
</organism>
<dbReference type="AlphaFoldDB" id="A0A239N8U9"/>
<dbReference type="EMBL" id="FZOF01000032">
    <property type="protein sequence ID" value="SNT50864.1"/>
    <property type="molecule type" value="Genomic_DNA"/>
</dbReference>
<proteinExistence type="predicted"/>
<keyword evidence="3" id="KW-1185">Reference proteome</keyword>
<feature type="region of interest" description="Disordered" evidence="1">
    <location>
        <begin position="178"/>
        <end position="240"/>
    </location>
</feature>
<feature type="region of interest" description="Disordered" evidence="1">
    <location>
        <begin position="53"/>
        <end position="91"/>
    </location>
</feature>
<protein>
    <submittedName>
        <fullName evidence="2">Uncharacterized protein</fullName>
    </submittedName>
</protein>
<evidence type="ECO:0000256" key="1">
    <source>
        <dbReference type="SAM" id="MobiDB-lite"/>
    </source>
</evidence>
<feature type="compositionally biased region" description="Basic and acidic residues" evidence="1">
    <location>
        <begin position="209"/>
        <end position="221"/>
    </location>
</feature>
<name>A0A239N8U9_9ACTN</name>